<feature type="signal peptide" evidence="2">
    <location>
        <begin position="1"/>
        <end position="20"/>
    </location>
</feature>
<feature type="transmembrane region" description="Helical" evidence="1">
    <location>
        <begin position="256"/>
        <end position="274"/>
    </location>
</feature>
<accession>A0AAE3MM98</accession>
<reference evidence="5" key="1">
    <citation type="submission" date="2022-11" db="EMBL/GenBank/DDBJ databases">
        <title>The characterization of three novel Bacteroidetes species and genomic analysis of their roles in tidal elemental geochemical cycles.</title>
        <authorList>
            <person name="Ma K.-J."/>
        </authorList>
    </citation>
    <scope>NUCLEOTIDE SEQUENCE</scope>
    <source>
        <strain evidence="5">M415</strain>
    </source>
</reference>
<evidence type="ECO:0000313" key="5">
    <source>
        <dbReference type="EMBL" id="MCX2720048.1"/>
    </source>
</evidence>
<evidence type="ECO:0000259" key="3">
    <source>
        <dbReference type="Pfam" id="PF13387"/>
    </source>
</evidence>
<feature type="chain" id="PRO_5041911580" evidence="2">
    <location>
        <begin position="21"/>
        <end position="393"/>
    </location>
</feature>
<organism evidence="5 6">
    <name type="scientific">Lentiprolixibacter aurantiacus</name>
    <dbReference type="NCBI Taxonomy" id="2993939"/>
    <lineage>
        <taxon>Bacteria</taxon>
        <taxon>Pseudomonadati</taxon>
        <taxon>Bacteroidota</taxon>
        <taxon>Flavobacteriia</taxon>
        <taxon>Flavobacteriales</taxon>
        <taxon>Flavobacteriaceae</taxon>
        <taxon>Lentiprolixibacter</taxon>
    </lineage>
</organism>
<proteinExistence type="predicted"/>
<evidence type="ECO:0000256" key="2">
    <source>
        <dbReference type="SAM" id="SignalP"/>
    </source>
</evidence>
<comment type="caution">
    <text evidence="5">The sequence shown here is derived from an EMBL/GenBank/DDBJ whole genome shotgun (WGS) entry which is preliminary data.</text>
</comment>
<feature type="domain" description="Lnb-like transmembrane" evidence="4">
    <location>
        <begin position="252"/>
        <end position="387"/>
    </location>
</feature>
<feature type="transmembrane region" description="Helical" evidence="1">
    <location>
        <begin position="311"/>
        <end position="331"/>
    </location>
</feature>
<dbReference type="InterPro" id="IPR057436">
    <property type="entry name" value="5TMH_Lnb"/>
</dbReference>
<feature type="transmembrane region" description="Helical" evidence="1">
    <location>
        <begin position="368"/>
        <end position="387"/>
    </location>
</feature>
<feature type="transmembrane region" description="Helical" evidence="1">
    <location>
        <begin position="343"/>
        <end position="362"/>
    </location>
</feature>
<feature type="transmembrane region" description="Helical" evidence="1">
    <location>
        <begin position="286"/>
        <end position="305"/>
    </location>
</feature>
<dbReference type="EMBL" id="JAPFQP010000003">
    <property type="protein sequence ID" value="MCX2720048.1"/>
    <property type="molecule type" value="Genomic_DNA"/>
</dbReference>
<evidence type="ECO:0000256" key="1">
    <source>
        <dbReference type="SAM" id="Phobius"/>
    </source>
</evidence>
<keyword evidence="2" id="KW-0732">Signal</keyword>
<dbReference type="InterPro" id="IPR025178">
    <property type="entry name" value="Lnb_N"/>
</dbReference>
<evidence type="ECO:0000259" key="4">
    <source>
        <dbReference type="Pfam" id="PF25221"/>
    </source>
</evidence>
<keyword evidence="1" id="KW-0812">Transmembrane</keyword>
<sequence>MPFKFRCFVVLLLTFAQVLAQDTVLSESAQISVLTCGPGQELYTAFGHSAFRVQDPAKGIDVVYNYGTFDFDAPNFYTNFARGKLIYTLSRQRFENFLYVYELEKRWVREQILDLDQEQKDDLIIFLENNYLPENRDYRYDFLFDNCSTKMPDVLSEILGNQLQFGEDHLEQRYSFRELIRQNLRVNSWSSLGIDLALGAVIDKEATVYQHMFLPVYVMRQMENTKLNGQRLVKRTRTILENDIPGQSPLFTLTPLFWLLLLLAFTAAITYIDFRNKTRSRRLDFLLFFSSGAAGCLLFFLWFFTDHTATINNFNILWLFPLNLIAAFYLLSRKGPPPVIRTYAMLLCGLLILLCLVWILGIQQLSPLVLLPILTLLIRYVWLILYLKNPKIS</sequence>
<dbReference type="RefSeq" id="WP_266013452.1">
    <property type="nucleotide sequence ID" value="NZ_JAPFQP010000003.1"/>
</dbReference>
<protein>
    <submittedName>
        <fullName evidence="5">DUF4105 domain-containing protein</fullName>
    </submittedName>
</protein>
<gene>
    <name evidence="5" type="ORF">OO016_10590</name>
</gene>
<keyword evidence="1" id="KW-0472">Membrane</keyword>
<dbReference type="AlphaFoldDB" id="A0AAE3MM98"/>
<dbReference type="Pfam" id="PF13387">
    <property type="entry name" value="Lnb_N"/>
    <property type="match status" value="1"/>
</dbReference>
<name>A0AAE3MM98_9FLAO</name>
<dbReference type="Proteomes" id="UP001207116">
    <property type="component" value="Unassembled WGS sequence"/>
</dbReference>
<feature type="domain" description="Lnb N-terminal periplasmic" evidence="3">
    <location>
        <begin position="21"/>
        <end position="166"/>
    </location>
</feature>
<evidence type="ECO:0000313" key="6">
    <source>
        <dbReference type="Proteomes" id="UP001207116"/>
    </source>
</evidence>
<keyword evidence="1" id="KW-1133">Transmembrane helix</keyword>
<keyword evidence="6" id="KW-1185">Reference proteome</keyword>
<dbReference type="Pfam" id="PF25221">
    <property type="entry name" value="5TMH_Lnb"/>
    <property type="match status" value="1"/>
</dbReference>